<dbReference type="AlphaFoldDB" id="A0A0P0ZGU2"/>
<keyword evidence="5" id="KW-0184">Conjugation</keyword>
<evidence type="ECO:0000256" key="6">
    <source>
        <dbReference type="ARBA" id="ARBA00023125"/>
    </source>
</evidence>
<gene>
    <name evidence="7" type="primary">traY1</name>
    <name evidence="7" type="ORF">EAMY692_p10036</name>
</gene>
<dbReference type="GO" id="GO:0005737">
    <property type="term" value="C:cytoplasm"/>
    <property type="evidence" value="ECO:0007669"/>
    <property type="project" value="UniProtKB-SubCell"/>
</dbReference>
<accession>A0A0P0ZGU2</accession>
<dbReference type="Pfam" id="PF05509">
    <property type="entry name" value="TraY"/>
    <property type="match status" value="1"/>
</dbReference>
<evidence type="ECO:0000313" key="7">
    <source>
        <dbReference type="EMBL" id="CDM08083.1"/>
    </source>
</evidence>
<comment type="subcellular location">
    <subcellularLocation>
        <location evidence="1">Cytoplasm</location>
    </subcellularLocation>
</comment>
<evidence type="ECO:0000256" key="4">
    <source>
        <dbReference type="ARBA" id="ARBA00022490"/>
    </source>
</evidence>
<dbReference type="GO" id="GO:0006355">
    <property type="term" value="P:regulation of DNA-templated transcription"/>
    <property type="evidence" value="ECO:0007669"/>
    <property type="project" value="InterPro"/>
</dbReference>
<organism evidence="7">
    <name type="scientific">Erwinia amylovora</name>
    <name type="common">Fire blight bacteria</name>
    <dbReference type="NCBI Taxonomy" id="552"/>
    <lineage>
        <taxon>Bacteria</taxon>
        <taxon>Pseudomonadati</taxon>
        <taxon>Pseudomonadota</taxon>
        <taxon>Gammaproteobacteria</taxon>
        <taxon>Enterobacterales</taxon>
        <taxon>Erwiniaceae</taxon>
        <taxon>Erwinia</taxon>
    </lineage>
</organism>
<keyword evidence="7" id="KW-0614">Plasmid</keyword>
<keyword evidence="6" id="KW-0238">DNA-binding</keyword>
<dbReference type="InterPro" id="IPR008876">
    <property type="entry name" value="TraY"/>
</dbReference>
<dbReference type="InterPro" id="IPR013321">
    <property type="entry name" value="Arc_rbn_hlx_hlx"/>
</dbReference>
<sequence length="68" mass="7334">MAAPKNHKGIAIMLYMSSELNEKLSASAKNSGRSKVTEALFRLEDHLNLFESIATPGQRFPAGAGSKD</sequence>
<reference evidence="7" key="1">
    <citation type="submission" date="2013-11" db="EMBL/GenBank/DDBJ databases">
        <title>The novel cryptic plasmid pEA68 of Erwinia amylovora strain 692 and definition of a novel family of plasmids.</title>
        <authorList>
            <person name="Ismail E."/>
            <person name="Blom J."/>
            <person name="Bultreys A."/>
            <person name="Ivanovic M."/>
            <person name="Obradovic A."/>
            <person name="Van Doorn J."/>
            <person name="Bergsma-Vlami M."/>
            <person name="Maes M."/>
            <person name="Willems A."/>
            <person name="Stockwell V."/>
            <person name="Smits T.H.M."/>
            <person name="Pulawska J."/>
        </authorList>
    </citation>
    <scope>NUCLEOTIDE SEQUENCE [LARGE SCALE GENOMIC DNA]</scope>
    <source>
        <strain evidence="7">692</strain>
        <plasmid evidence="7">pEA68</plasmid>
    </source>
</reference>
<evidence type="ECO:0000256" key="1">
    <source>
        <dbReference type="ARBA" id="ARBA00004496"/>
    </source>
</evidence>
<geneLocation type="plasmid" evidence="7">
    <name>pEA68</name>
</geneLocation>
<dbReference type="GO" id="GO:0043565">
    <property type="term" value="F:sequence-specific DNA binding"/>
    <property type="evidence" value="ECO:0007669"/>
    <property type="project" value="UniProtKB-ARBA"/>
</dbReference>
<name>A0A0P0ZGU2_ERWAM</name>
<evidence type="ECO:0000256" key="5">
    <source>
        <dbReference type="ARBA" id="ARBA00022971"/>
    </source>
</evidence>
<dbReference type="Gene3D" id="1.10.1220.10">
    <property type="entry name" value="Met repressor-like"/>
    <property type="match status" value="1"/>
</dbReference>
<dbReference type="EMBL" id="HG813238">
    <property type="protein sequence ID" value="CDM08083.1"/>
    <property type="molecule type" value="Genomic_DNA"/>
</dbReference>
<comment type="similarity">
    <text evidence="2">Belongs to the TraY family.</text>
</comment>
<proteinExistence type="inferred from homology"/>
<keyword evidence="4" id="KW-0963">Cytoplasm</keyword>
<evidence type="ECO:0000256" key="2">
    <source>
        <dbReference type="ARBA" id="ARBA00007183"/>
    </source>
</evidence>
<protein>
    <recommendedName>
        <fullName evidence="3">Relaxosome protein TraY</fullName>
    </recommendedName>
</protein>
<evidence type="ECO:0000256" key="3">
    <source>
        <dbReference type="ARBA" id="ARBA00020541"/>
    </source>
</evidence>
<dbReference type="RefSeq" id="WP_160174235.1">
    <property type="nucleotide sequence ID" value="NZ_HG813238.1"/>
</dbReference>